<reference evidence="2 3" key="1">
    <citation type="journal article" date="2007" name="Nature">
        <title>Evolution of genes and genomes on the Drosophila phylogeny.</title>
        <authorList>
            <consortium name="Drosophila 12 Genomes Consortium"/>
            <person name="Clark A.G."/>
            <person name="Eisen M.B."/>
            <person name="Smith D.R."/>
            <person name="Bergman C.M."/>
            <person name="Oliver B."/>
            <person name="Markow T.A."/>
            <person name="Kaufman T.C."/>
            <person name="Kellis M."/>
            <person name="Gelbart W."/>
            <person name="Iyer V.N."/>
            <person name="Pollard D.A."/>
            <person name="Sackton T.B."/>
            <person name="Larracuente A.M."/>
            <person name="Singh N.D."/>
            <person name="Abad J.P."/>
            <person name="Abt D.N."/>
            <person name="Adryan B."/>
            <person name="Aguade M."/>
            <person name="Akashi H."/>
            <person name="Anderson W.W."/>
            <person name="Aquadro C.F."/>
            <person name="Ardell D.H."/>
            <person name="Arguello R."/>
            <person name="Artieri C.G."/>
            <person name="Barbash D.A."/>
            <person name="Barker D."/>
            <person name="Barsanti P."/>
            <person name="Batterham P."/>
            <person name="Batzoglou S."/>
            <person name="Begun D."/>
            <person name="Bhutkar A."/>
            <person name="Blanco E."/>
            <person name="Bosak S.A."/>
            <person name="Bradley R.K."/>
            <person name="Brand A.D."/>
            <person name="Brent M.R."/>
            <person name="Brooks A.N."/>
            <person name="Brown R.H."/>
            <person name="Butlin R.K."/>
            <person name="Caggese C."/>
            <person name="Calvi B.R."/>
            <person name="Bernardo de Carvalho A."/>
            <person name="Caspi A."/>
            <person name="Castrezana S."/>
            <person name="Celniker S.E."/>
            <person name="Chang J.L."/>
            <person name="Chapple C."/>
            <person name="Chatterji S."/>
            <person name="Chinwalla A."/>
            <person name="Civetta A."/>
            <person name="Clifton S.W."/>
            <person name="Comeron J.M."/>
            <person name="Costello J.C."/>
            <person name="Coyne J.A."/>
            <person name="Daub J."/>
            <person name="David R.G."/>
            <person name="Delcher A.L."/>
            <person name="Delehaunty K."/>
            <person name="Do C.B."/>
            <person name="Ebling H."/>
            <person name="Edwards K."/>
            <person name="Eickbush T."/>
            <person name="Evans J.D."/>
            <person name="Filipski A."/>
            <person name="Findeiss S."/>
            <person name="Freyhult E."/>
            <person name="Fulton L."/>
            <person name="Fulton R."/>
            <person name="Garcia A.C."/>
            <person name="Gardiner A."/>
            <person name="Garfield D.A."/>
            <person name="Garvin B.E."/>
            <person name="Gibson G."/>
            <person name="Gilbert D."/>
            <person name="Gnerre S."/>
            <person name="Godfrey J."/>
            <person name="Good R."/>
            <person name="Gotea V."/>
            <person name="Gravely B."/>
            <person name="Greenberg A.J."/>
            <person name="Griffiths-Jones S."/>
            <person name="Gross S."/>
            <person name="Guigo R."/>
            <person name="Gustafson E.A."/>
            <person name="Haerty W."/>
            <person name="Hahn M.W."/>
            <person name="Halligan D.L."/>
            <person name="Halpern A.L."/>
            <person name="Halter G.M."/>
            <person name="Han M.V."/>
            <person name="Heger A."/>
            <person name="Hillier L."/>
            <person name="Hinrichs A.S."/>
            <person name="Holmes I."/>
            <person name="Hoskins R.A."/>
            <person name="Hubisz M.J."/>
            <person name="Hultmark D."/>
            <person name="Huntley M.A."/>
            <person name="Jaffe D.B."/>
            <person name="Jagadeeshan S."/>
            <person name="Jeck W.R."/>
            <person name="Johnson J."/>
            <person name="Jones C.D."/>
            <person name="Jordan W.C."/>
            <person name="Karpen G.H."/>
            <person name="Kataoka E."/>
            <person name="Keightley P.D."/>
            <person name="Kheradpour P."/>
            <person name="Kirkness E.F."/>
            <person name="Koerich L.B."/>
            <person name="Kristiansen K."/>
            <person name="Kudrna D."/>
            <person name="Kulathinal R.J."/>
            <person name="Kumar S."/>
            <person name="Kwok R."/>
            <person name="Lander E."/>
            <person name="Langley C.H."/>
            <person name="Lapoint R."/>
            <person name="Lazzaro B.P."/>
            <person name="Lee S.J."/>
            <person name="Levesque L."/>
            <person name="Li R."/>
            <person name="Lin C.F."/>
            <person name="Lin M.F."/>
            <person name="Lindblad-Toh K."/>
            <person name="Llopart A."/>
            <person name="Long M."/>
            <person name="Low L."/>
            <person name="Lozovsky E."/>
            <person name="Lu J."/>
            <person name="Luo M."/>
            <person name="Machado C.A."/>
            <person name="Makalowski W."/>
            <person name="Marzo M."/>
            <person name="Matsuda M."/>
            <person name="Matzkin L."/>
            <person name="McAllister B."/>
            <person name="McBride C.S."/>
            <person name="McKernan B."/>
            <person name="McKernan K."/>
            <person name="Mendez-Lago M."/>
            <person name="Minx P."/>
            <person name="Mollenhauer M.U."/>
            <person name="Montooth K."/>
            <person name="Mount S.M."/>
            <person name="Mu X."/>
            <person name="Myers E."/>
            <person name="Negre B."/>
            <person name="Newfeld S."/>
            <person name="Nielsen R."/>
            <person name="Noor M.A."/>
            <person name="O'Grady P."/>
            <person name="Pachter L."/>
            <person name="Papaceit M."/>
            <person name="Parisi M.J."/>
            <person name="Parisi M."/>
            <person name="Parts L."/>
            <person name="Pedersen J.S."/>
            <person name="Pesole G."/>
            <person name="Phillippy A.M."/>
            <person name="Ponting C.P."/>
            <person name="Pop M."/>
            <person name="Porcelli D."/>
            <person name="Powell J.R."/>
            <person name="Prohaska S."/>
            <person name="Pruitt K."/>
            <person name="Puig M."/>
            <person name="Quesneville H."/>
            <person name="Ram K.R."/>
            <person name="Rand D."/>
            <person name="Rasmussen M.D."/>
            <person name="Reed L.K."/>
            <person name="Reenan R."/>
            <person name="Reily A."/>
            <person name="Remington K.A."/>
            <person name="Rieger T.T."/>
            <person name="Ritchie M.G."/>
            <person name="Robin C."/>
            <person name="Rogers Y.H."/>
            <person name="Rohde C."/>
            <person name="Rozas J."/>
            <person name="Rubenfield M.J."/>
            <person name="Ruiz A."/>
            <person name="Russo S."/>
            <person name="Salzberg S.L."/>
            <person name="Sanchez-Gracia A."/>
            <person name="Saranga D.J."/>
            <person name="Sato H."/>
            <person name="Schaeffer S.W."/>
            <person name="Schatz M.C."/>
            <person name="Schlenke T."/>
            <person name="Schwartz R."/>
            <person name="Segarra C."/>
            <person name="Singh R.S."/>
            <person name="Sirot L."/>
            <person name="Sirota M."/>
            <person name="Sisneros N.B."/>
            <person name="Smith C.D."/>
            <person name="Smith T.F."/>
            <person name="Spieth J."/>
            <person name="Stage D.E."/>
            <person name="Stark A."/>
            <person name="Stephan W."/>
            <person name="Strausberg R.L."/>
            <person name="Strempel S."/>
            <person name="Sturgill D."/>
            <person name="Sutton G."/>
            <person name="Sutton G.G."/>
            <person name="Tao W."/>
            <person name="Teichmann S."/>
            <person name="Tobari Y.N."/>
            <person name="Tomimura Y."/>
            <person name="Tsolas J.M."/>
            <person name="Valente V.L."/>
            <person name="Venter E."/>
            <person name="Venter J.C."/>
            <person name="Vicario S."/>
            <person name="Vieira F.G."/>
            <person name="Vilella A.J."/>
            <person name="Villasante A."/>
            <person name="Walenz B."/>
            <person name="Wang J."/>
            <person name="Wasserman M."/>
            <person name="Watts T."/>
            <person name="Wilson D."/>
            <person name="Wilson R.K."/>
            <person name="Wing R.A."/>
            <person name="Wolfner M.F."/>
            <person name="Wong A."/>
            <person name="Wong G.K."/>
            <person name="Wu C.I."/>
            <person name="Wu G."/>
            <person name="Yamamoto D."/>
            <person name="Yang H.P."/>
            <person name="Yang S.P."/>
            <person name="Yorke J.A."/>
            <person name="Yoshida K."/>
            <person name="Zdobnov E."/>
            <person name="Zhang P."/>
            <person name="Zhang Y."/>
            <person name="Zimin A.V."/>
            <person name="Baldwin J."/>
            <person name="Abdouelleil A."/>
            <person name="Abdulkadir J."/>
            <person name="Abebe A."/>
            <person name="Abera B."/>
            <person name="Abreu J."/>
            <person name="Acer S.C."/>
            <person name="Aftuck L."/>
            <person name="Alexander A."/>
            <person name="An P."/>
            <person name="Anderson E."/>
            <person name="Anderson S."/>
            <person name="Arachi H."/>
            <person name="Azer M."/>
            <person name="Bachantsang P."/>
            <person name="Barry A."/>
            <person name="Bayul T."/>
            <person name="Berlin A."/>
            <person name="Bessette D."/>
            <person name="Bloom T."/>
            <person name="Blye J."/>
            <person name="Boguslavskiy L."/>
            <person name="Bonnet C."/>
            <person name="Boukhgalter B."/>
            <person name="Bourzgui I."/>
            <person name="Brown A."/>
            <person name="Cahill P."/>
            <person name="Channer S."/>
            <person name="Cheshatsang Y."/>
            <person name="Chuda L."/>
            <person name="Citroen M."/>
            <person name="Collymore A."/>
            <person name="Cooke P."/>
            <person name="Costello M."/>
            <person name="D'Aco K."/>
            <person name="Daza R."/>
            <person name="De Haan G."/>
            <person name="DeGray S."/>
            <person name="DeMaso C."/>
            <person name="Dhargay N."/>
            <person name="Dooley K."/>
            <person name="Dooley E."/>
            <person name="Doricent M."/>
            <person name="Dorje P."/>
            <person name="Dorjee K."/>
            <person name="Dupes A."/>
            <person name="Elong R."/>
            <person name="Falk J."/>
            <person name="Farina A."/>
            <person name="Faro S."/>
            <person name="Ferguson D."/>
            <person name="Fisher S."/>
            <person name="Foley C.D."/>
            <person name="Franke A."/>
            <person name="Friedrich D."/>
            <person name="Gadbois L."/>
            <person name="Gearin G."/>
            <person name="Gearin C.R."/>
            <person name="Giannoukos G."/>
            <person name="Goode T."/>
            <person name="Graham J."/>
            <person name="Grandbois E."/>
            <person name="Grewal S."/>
            <person name="Gyaltsen K."/>
            <person name="Hafez N."/>
            <person name="Hagos B."/>
            <person name="Hall J."/>
            <person name="Henson C."/>
            <person name="Hollinger A."/>
            <person name="Honan T."/>
            <person name="Huard M.D."/>
            <person name="Hughes L."/>
            <person name="Hurhula B."/>
            <person name="Husby M.E."/>
            <person name="Kamat A."/>
            <person name="Kanga B."/>
            <person name="Kashin S."/>
            <person name="Khazanovich D."/>
            <person name="Kisner P."/>
            <person name="Lance K."/>
            <person name="Lara M."/>
            <person name="Lee W."/>
            <person name="Lennon N."/>
            <person name="Letendre F."/>
            <person name="LeVine R."/>
            <person name="Lipovsky A."/>
            <person name="Liu X."/>
            <person name="Liu J."/>
            <person name="Liu S."/>
            <person name="Lokyitsang T."/>
            <person name="Lokyitsang Y."/>
            <person name="Lubonja R."/>
            <person name="Lui A."/>
            <person name="MacDonald P."/>
            <person name="Magnisalis V."/>
            <person name="Maru K."/>
            <person name="Matthews C."/>
            <person name="McCusker W."/>
            <person name="McDonough S."/>
            <person name="Mehta T."/>
            <person name="Meldrim J."/>
            <person name="Meneus L."/>
            <person name="Mihai O."/>
            <person name="Mihalev A."/>
            <person name="Mihova T."/>
            <person name="Mittelman R."/>
            <person name="Mlenga V."/>
            <person name="Montmayeur A."/>
            <person name="Mulrain L."/>
            <person name="Navidi A."/>
            <person name="Naylor J."/>
            <person name="Negash T."/>
            <person name="Nguyen T."/>
            <person name="Nguyen N."/>
            <person name="Nicol R."/>
            <person name="Norbu C."/>
            <person name="Norbu N."/>
            <person name="Novod N."/>
            <person name="O'Neill B."/>
            <person name="Osman S."/>
            <person name="Markiewicz E."/>
            <person name="Oyono O.L."/>
            <person name="Patti C."/>
            <person name="Phunkhang P."/>
            <person name="Pierre F."/>
            <person name="Priest M."/>
            <person name="Raghuraman S."/>
            <person name="Rege F."/>
            <person name="Reyes R."/>
            <person name="Rise C."/>
            <person name="Rogov P."/>
            <person name="Ross K."/>
            <person name="Ryan E."/>
            <person name="Settipalli S."/>
            <person name="Shea T."/>
            <person name="Sherpa N."/>
            <person name="Shi L."/>
            <person name="Shih D."/>
            <person name="Sparrow T."/>
            <person name="Spaulding J."/>
            <person name="Stalker J."/>
            <person name="Stange-Thomann N."/>
            <person name="Stavropoulos S."/>
            <person name="Stone C."/>
            <person name="Strader C."/>
            <person name="Tesfaye S."/>
            <person name="Thomson T."/>
            <person name="Thoulutsang Y."/>
            <person name="Thoulutsang D."/>
            <person name="Topham K."/>
            <person name="Topping I."/>
            <person name="Tsamla T."/>
            <person name="Vassiliev H."/>
            <person name="Vo A."/>
            <person name="Wangchuk T."/>
            <person name="Wangdi T."/>
            <person name="Weiand M."/>
            <person name="Wilkinson J."/>
            <person name="Wilson A."/>
            <person name="Yadav S."/>
            <person name="Young G."/>
            <person name="Yu Q."/>
            <person name="Zembek L."/>
            <person name="Zhong D."/>
            <person name="Zimmer A."/>
            <person name="Zwirko Z."/>
            <person name="Jaffe D.B."/>
            <person name="Alvarez P."/>
            <person name="Brockman W."/>
            <person name="Butler J."/>
            <person name="Chin C."/>
            <person name="Gnerre S."/>
            <person name="Grabherr M."/>
            <person name="Kleber M."/>
            <person name="Mauceli E."/>
            <person name="MacCallum I."/>
        </authorList>
    </citation>
    <scope>NUCLEOTIDE SEQUENCE [LARGE SCALE GENOMIC DNA]</scope>
    <source>
        <strain evidence="3">Tucson 15287-2541.00</strain>
    </source>
</reference>
<dbReference type="InParanoid" id="B4J277"/>
<feature type="region of interest" description="Disordered" evidence="1">
    <location>
        <begin position="36"/>
        <end position="55"/>
    </location>
</feature>
<dbReference type="Proteomes" id="UP000001070">
    <property type="component" value="Unassembled WGS sequence"/>
</dbReference>
<dbReference type="HOGENOM" id="CLU_2815123_0_0_1"/>
<name>B4J277_DROGR</name>
<proteinExistence type="predicted"/>
<gene>
    <name evidence="2" type="primary">Dgri\GH14896</name>
    <name evidence="2" type="ORF">Dgri_GH14896</name>
</gene>
<evidence type="ECO:0000313" key="3">
    <source>
        <dbReference type="Proteomes" id="UP000001070"/>
    </source>
</evidence>
<dbReference type="EMBL" id="CH916366">
    <property type="protein sequence ID" value="EDV97028.1"/>
    <property type="molecule type" value="Genomic_DNA"/>
</dbReference>
<dbReference type="AlphaFoldDB" id="B4J277"/>
<keyword evidence="3" id="KW-1185">Reference proteome</keyword>
<protein>
    <submittedName>
        <fullName evidence="2">GH14896</fullName>
    </submittedName>
</protein>
<evidence type="ECO:0000256" key="1">
    <source>
        <dbReference type="SAM" id="MobiDB-lite"/>
    </source>
</evidence>
<sequence length="67" mass="7103">MSCLLAANCTAAKWGHKAIEKCVTCILGILNYTSKWNNRSNSSSSSSSSNSSSNSCKLKLSALLCLD</sequence>
<feature type="compositionally biased region" description="Low complexity" evidence="1">
    <location>
        <begin position="37"/>
        <end position="55"/>
    </location>
</feature>
<accession>B4J277</accession>
<organism evidence="3">
    <name type="scientific">Drosophila grimshawi</name>
    <name type="common">Hawaiian fruit fly</name>
    <name type="synonym">Idiomyia grimshawi</name>
    <dbReference type="NCBI Taxonomy" id="7222"/>
    <lineage>
        <taxon>Eukaryota</taxon>
        <taxon>Metazoa</taxon>
        <taxon>Ecdysozoa</taxon>
        <taxon>Arthropoda</taxon>
        <taxon>Hexapoda</taxon>
        <taxon>Insecta</taxon>
        <taxon>Pterygota</taxon>
        <taxon>Neoptera</taxon>
        <taxon>Endopterygota</taxon>
        <taxon>Diptera</taxon>
        <taxon>Brachycera</taxon>
        <taxon>Muscomorpha</taxon>
        <taxon>Ephydroidea</taxon>
        <taxon>Drosophilidae</taxon>
        <taxon>Drosophila</taxon>
        <taxon>Hawaiian Drosophila</taxon>
    </lineage>
</organism>
<evidence type="ECO:0000313" key="2">
    <source>
        <dbReference type="EMBL" id="EDV97028.1"/>
    </source>
</evidence>